<dbReference type="PANTHER" id="PTHR11592">
    <property type="entry name" value="GLUTATHIONE PEROXIDASE"/>
    <property type="match status" value="1"/>
</dbReference>
<dbReference type="Gene3D" id="3.40.30.10">
    <property type="entry name" value="Glutaredoxin"/>
    <property type="match status" value="1"/>
</dbReference>
<accession>A0A1V9Y3C7</accession>
<protein>
    <submittedName>
        <fullName evidence="5">Phospholipid hydroperoxide glutathione peroxidase</fullName>
    </submittedName>
</protein>
<dbReference type="Proteomes" id="UP000192247">
    <property type="component" value="Unassembled WGS sequence"/>
</dbReference>
<reference evidence="5 6" key="1">
    <citation type="journal article" date="2017" name="Gigascience">
        <title>Draft genome of the honey bee ectoparasitic mite, Tropilaelaps mercedesae, is shaped by the parasitic life history.</title>
        <authorList>
            <person name="Dong X."/>
            <person name="Armstrong S.D."/>
            <person name="Xia D."/>
            <person name="Makepeace B.L."/>
            <person name="Darby A.C."/>
            <person name="Kadowaki T."/>
        </authorList>
    </citation>
    <scope>NUCLEOTIDE SEQUENCE [LARGE SCALE GENOMIC DNA]</scope>
    <source>
        <strain evidence="5">Wuxi-XJTLU</strain>
    </source>
</reference>
<dbReference type="Pfam" id="PF00255">
    <property type="entry name" value="GSHPx"/>
    <property type="match status" value="1"/>
</dbReference>
<sequence>MRDVIGTNQLHWFPHDTDRFRCQDPGSGTVKCHLSSMSCIPLLHGGSNAANQRQKVGQGKDFDGHSEPEGSASSLDLCNGPGVRRFRIRIANSTQEKKNGGSKPSCSEVQDMNWKEAKSIYEFHALDIEGNDVHLEKYSSLALWKQVTFSDGKYGVNFDMFAKIKVNGEDAHPLWKYLKSKQSGFMVDGIKWNFSKFLIDKKGQPVKRYATTVNPLSMEEDLERYFDQQPLDSPESSRPPTAASEVTSGECSSTCSIS</sequence>
<dbReference type="OrthoDB" id="446890at2759"/>
<feature type="compositionally biased region" description="Basic and acidic residues" evidence="4">
    <location>
        <begin position="58"/>
        <end position="68"/>
    </location>
</feature>
<evidence type="ECO:0000256" key="1">
    <source>
        <dbReference type="ARBA" id="ARBA00006926"/>
    </source>
</evidence>
<dbReference type="GO" id="GO:0004601">
    <property type="term" value="F:peroxidase activity"/>
    <property type="evidence" value="ECO:0007669"/>
    <property type="project" value="UniProtKB-KW"/>
</dbReference>
<proteinExistence type="inferred from homology"/>
<organism evidence="5 6">
    <name type="scientific">Tropilaelaps mercedesae</name>
    <dbReference type="NCBI Taxonomy" id="418985"/>
    <lineage>
        <taxon>Eukaryota</taxon>
        <taxon>Metazoa</taxon>
        <taxon>Ecdysozoa</taxon>
        <taxon>Arthropoda</taxon>
        <taxon>Chelicerata</taxon>
        <taxon>Arachnida</taxon>
        <taxon>Acari</taxon>
        <taxon>Parasitiformes</taxon>
        <taxon>Mesostigmata</taxon>
        <taxon>Gamasina</taxon>
        <taxon>Dermanyssoidea</taxon>
        <taxon>Laelapidae</taxon>
        <taxon>Tropilaelaps</taxon>
    </lineage>
</organism>
<evidence type="ECO:0000313" key="5">
    <source>
        <dbReference type="EMBL" id="OQR80267.1"/>
    </source>
</evidence>
<dbReference type="InterPro" id="IPR000889">
    <property type="entry name" value="Glutathione_peroxidase"/>
</dbReference>
<feature type="region of interest" description="Disordered" evidence="4">
    <location>
        <begin position="50"/>
        <end position="78"/>
    </location>
</feature>
<dbReference type="AlphaFoldDB" id="A0A1V9Y3C7"/>
<dbReference type="PANTHER" id="PTHR11592:SF134">
    <property type="entry name" value="PHOSPHOLIPID HYDROPEROXIDE GLUTATHIONE PEROXIDASE"/>
    <property type="match status" value="1"/>
</dbReference>
<dbReference type="PROSITE" id="PS51355">
    <property type="entry name" value="GLUTATHIONE_PEROXID_3"/>
    <property type="match status" value="1"/>
</dbReference>
<keyword evidence="2 5" id="KW-0575">Peroxidase</keyword>
<dbReference type="GO" id="GO:0006979">
    <property type="term" value="P:response to oxidative stress"/>
    <property type="evidence" value="ECO:0007669"/>
    <property type="project" value="InterPro"/>
</dbReference>
<name>A0A1V9Y3C7_9ACAR</name>
<dbReference type="EMBL" id="MNPL01000162">
    <property type="protein sequence ID" value="OQR80267.1"/>
    <property type="molecule type" value="Genomic_DNA"/>
</dbReference>
<evidence type="ECO:0000313" key="6">
    <source>
        <dbReference type="Proteomes" id="UP000192247"/>
    </source>
</evidence>
<keyword evidence="6" id="KW-1185">Reference proteome</keyword>
<comment type="caution">
    <text evidence="5">The sequence shown here is derived from an EMBL/GenBank/DDBJ whole genome shotgun (WGS) entry which is preliminary data.</text>
</comment>
<keyword evidence="3" id="KW-0560">Oxidoreductase</keyword>
<evidence type="ECO:0000256" key="3">
    <source>
        <dbReference type="ARBA" id="ARBA00023002"/>
    </source>
</evidence>
<dbReference type="InParanoid" id="A0A1V9Y3C7"/>
<evidence type="ECO:0000256" key="4">
    <source>
        <dbReference type="SAM" id="MobiDB-lite"/>
    </source>
</evidence>
<dbReference type="InterPro" id="IPR036249">
    <property type="entry name" value="Thioredoxin-like_sf"/>
</dbReference>
<feature type="compositionally biased region" description="Polar residues" evidence="4">
    <location>
        <begin position="230"/>
        <end position="258"/>
    </location>
</feature>
<gene>
    <name evidence="5" type="ORF">BIW11_05176</name>
</gene>
<comment type="similarity">
    <text evidence="1">Belongs to the glutathione peroxidase family.</text>
</comment>
<dbReference type="SUPFAM" id="SSF52833">
    <property type="entry name" value="Thioredoxin-like"/>
    <property type="match status" value="1"/>
</dbReference>
<feature type="region of interest" description="Disordered" evidence="4">
    <location>
        <begin position="224"/>
        <end position="258"/>
    </location>
</feature>
<dbReference type="STRING" id="418985.A0A1V9Y3C7"/>
<evidence type="ECO:0000256" key="2">
    <source>
        <dbReference type="ARBA" id="ARBA00022559"/>
    </source>
</evidence>